<dbReference type="Proteomes" id="UP001165121">
    <property type="component" value="Unassembled WGS sequence"/>
</dbReference>
<evidence type="ECO:0000313" key="2">
    <source>
        <dbReference type="Proteomes" id="UP001165121"/>
    </source>
</evidence>
<dbReference type="OrthoDB" id="127986at2759"/>
<dbReference type="EMBL" id="BSXT01003687">
    <property type="protein sequence ID" value="GMF55290.1"/>
    <property type="molecule type" value="Genomic_DNA"/>
</dbReference>
<sequence>MAALSVKYQVKDLGHPSQFLGMRIEQSDKGILVSQAAYVGEALHRSAMQPARMQPTPMIPNTRLDEFQDSPPDNEDAEMRRMPYRHVVGSLLYTLKVAWIAAKYLLRYLSGTQTIRLRLAPSSSGIDVVTDADLANNKADRKSVSDCLDYLFAFPVAWSSTKHGVVAQYSTTAELIAANDGLLLAKWIKLVVDEILHQVLPPTKLTLQVDNVPTIHRIKHEGSSGAQKAVDICFRALKDAWKHDDMAIEYIPTEVIPADKLTKSLTSSQLRNKRGSISTRVTIRVVACVGGVEQGN</sequence>
<protein>
    <submittedName>
        <fullName evidence="1">Unnamed protein product</fullName>
    </submittedName>
</protein>
<dbReference type="AlphaFoldDB" id="A0A9W7D752"/>
<accession>A0A9W7D752</accession>
<evidence type="ECO:0000313" key="1">
    <source>
        <dbReference type="EMBL" id="GMF55290.1"/>
    </source>
</evidence>
<proteinExistence type="predicted"/>
<dbReference type="CDD" id="cd09272">
    <property type="entry name" value="RNase_HI_RT_Ty1"/>
    <property type="match status" value="1"/>
</dbReference>
<keyword evidence="2" id="KW-1185">Reference proteome</keyword>
<reference evidence="1" key="1">
    <citation type="submission" date="2023-04" db="EMBL/GenBank/DDBJ databases">
        <title>Phytophthora fragariaefolia NBRC 109709.</title>
        <authorList>
            <person name="Ichikawa N."/>
            <person name="Sato H."/>
            <person name="Tonouchi N."/>
        </authorList>
    </citation>
    <scope>NUCLEOTIDE SEQUENCE</scope>
    <source>
        <strain evidence="1">NBRC 109709</strain>
    </source>
</reference>
<gene>
    <name evidence="1" type="ORF">Pfra01_002326300</name>
</gene>
<dbReference type="PANTHER" id="PTHR11439:SF467">
    <property type="entry name" value="INTEGRASE CATALYTIC DOMAIN-CONTAINING PROTEIN"/>
    <property type="match status" value="1"/>
</dbReference>
<comment type="caution">
    <text evidence="1">The sequence shown here is derived from an EMBL/GenBank/DDBJ whole genome shotgun (WGS) entry which is preliminary data.</text>
</comment>
<organism evidence="1 2">
    <name type="scientific">Phytophthora fragariaefolia</name>
    <dbReference type="NCBI Taxonomy" id="1490495"/>
    <lineage>
        <taxon>Eukaryota</taxon>
        <taxon>Sar</taxon>
        <taxon>Stramenopiles</taxon>
        <taxon>Oomycota</taxon>
        <taxon>Peronosporomycetes</taxon>
        <taxon>Peronosporales</taxon>
        <taxon>Peronosporaceae</taxon>
        <taxon>Phytophthora</taxon>
    </lineage>
</organism>
<dbReference type="PANTHER" id="PTHR11439">
    <property type="entry name" value="GAG-POL-RELATED RETROTRANSPOSON"/>
    <property type="match status" value="1"/>
</dbReference>
<name>A0A9W7D752_9STRA</name>